<evidence type="ECO:0000313" key="1">
    <source>
        <dbReference type="EMBL" id="GAJ07171.1"/>
    </source>
</evidence>
<protein>
    <submittedName>
        <fullName evidence="1">Uncharacterized protein</fullName>
    </submittedName>
</protein>
<accession>X1V4U5</accession>
<reference evidence="1" key="1">
    <citation type="journal article" date="2014" name="Front. Microbiol.">
        <title>High frequency of phylogenetically diverse reductive dehalogenase-homologous genes in deep subseafloor sedimentary metagenomes.</title>
        <authorList>
            <person name="Kawai M."/>
            <person name="Futagami T."/>
            <person name="Toyoda A."/>
            <person name="Takaki Y."/>
            <person name="Nishi S."/>
            <person name="Hori S."/>
            <person name="Arai W."/>
            <person name="Tsubouchi T."/>
            <person name="Morono Y."/>
            <person name="Uchiyama I."/>
            <person name="Ito T."/>
            <person name="Fujiyama A."/>
            <person name="Inagaki F."/>
            <person name="Takami H."/>
        </authorList>
    </citation>
    <scope>NUCLEOTIDE SEQUENCE</scope>
    <source>
        <strain evidence="1">Expedition CK06-06</strain>
    </source>
</reference>
<proteinExistence type="predicted"/>
<organism evidence="1">
    <name type="scientific">marine sediment metagenome</name>
    <dbReference type="NCBI Taxonomy" id="412755"/>
    <lineage>
        <taxon>unclassified sequences</taxon>
        <taxon>metagenomes</taxon>
        <taxon>ecological metagenomes</taxon>
    </lineage>
</organism>
<dbReference type="AlphaFoldDB" id="X1V4U5"/>
<gene>
    <name evidence="1" type="ORF">S12H4_50589</name>
</gene>
<sequence>GLFKREEIEVRHSVLTLFITPQVLTEEQPNPEWPTIDIEDINSSSISDVLRKIITK</sequence>
<name>X1V4U5_9ZZZZ</name>
<dbReference type="EMBL" id="BARW01031877">
    <property type="protein sequence ID" value="GAJ07171.1"/>
    <property type="molecule type" value="Genomic_DNA"/>
</dbReference>
<comment type="caution">
    <text evidence="1">The sequence shown here is derived from an EMBL/GenBank/DDBJ whole genome shotgun (WGS) entry which is preliminary data.</text>
</comment>
<feature type="non-terminal residue" evidence="1">
    <location>
        <position position="1"/>
    </location>
</feature>